<dbReference type="InterPro" id="IPR017853">
    <property type="entry name" value="GH"/>
</dbReference>
<dbReference type="VEuPathDB" id="FungiDB:ASPSYDRAFT_44677"/>
<feature type="chain" id="PRO_5013086716" description="alpha-galactosidase" evidence="7">
    <location>
        <begin position="17"/>
        <end position="489"/>
    </location>
</feature>
<evidence type="ECO:0000256" key="5">
    <source>
        <dbReference type="ARBA" id="ARBA00023157"/>
    </source>
</evidence>
<feature type="domain" description="Alpha galactosidase C-terminal" evidence="8">
    <location>
        <begin position="400"/>
        <end position="486"/>
    </location>
</feature>
<evidence type="ECO:0000256" key="6">
    <source>
        <dbReference type="ARBA" id="ARBA00023295"/>
    </source>
</evidence>
<dbReference type="Pfam" id="PF16499">
    <property type="entry name" value="Melibiase_2"/>
    <property type="match status" value="1"/>
</dbReference>
<dbReference type="Gene3D" id="3.20.20.70">
    <property type="entry name" value="Aldolase class I"/>
    <property type="match status" value="1"/>
</dbReference>
<sequence>MFTLASLAFAVSLAAAAEENCWPLAPNSTGGPLTVLKAAKTPNGFSRPEKGWSSWGIQATPGTTPSYPLEELGRRGINQDFIIQQCSVLADPDIRTAGYDLCHIDGGWYQDNTDEHGRVVYNPELFDIPALTEYLHGIGLRLGIYQKPGVSCDARNKTIIGTNVTIGSTFIDVVDTNGNCYFDYDNPNTQLWHDEQIKLWASWGVDMIKVDYVTPGSNTEGSGMPANLSGTAIAYHRAIEKSGRQIRLDISSDVCRSEPYWSIWSRNADSIRVDTDINSYGENVFVGMWKVQRTIEKYRQFVNLQLMEGGPVRLRANLDQLFVGNPANVTGVTDAQRITLMSYWIGSSSNLLLGSDIKNIDRLGRHLITSQASLDASEFCSQYPMQPRNPGTGSNQAMQLQAWISGPDDKGQAYALLTNLGPSQGDGGYATIGTGAQLVSITLADLGLAGARYTATDVWSGNITAVEKGGSLSAVLGEGESRFLRLTRG</sequence>
<keyword evidence="4" id="KW-0378">Hydrolase</keyword>
<dbReference type="GO" id="GO:0004557">
    <property type="term" value="F:alpha-galactosidase activity"/>
    <property type="evidence" value="ECO:0007669"/>
    <property type="project" value="UniProtKB-EC"/>
</dbReference>
<dbReference type="InterPro" id="IPR002241">
    <property type="entry name" value="Glyco_hydro_27"/>
</dbReference>
<evidence type="ECO:0000259" key="8">
    <source>
        <dbReference type="Pfam" id="PF17801"/>
    </source>
</evidence>
<dbReference type="InterPro" id="IPR013785">
    <property type="entry name" value="Aldolase_TIM"/>
</dbReference>
<reference evidence="10" key="1">
    <citation type="journal article" date="2017" name="Genome Biol.">
        <title>Comparative genomics reveals high biological diversity and specific adaptations in the industrially and medically important fungal genus Aspergillus.</title>
        <authorList>
            <person name="de Vries R.P."/>
            <person name="Riley R."/>
            <person name="Wiebenga A."/>
            <person name="Aguilar-Osorio G."/>
            <person name="Amillis S."/>
            <person name="Uchima C.A."/>
            <person name="Anderluh G."/>
            <person name="Asadollahi M."/>
            <person name="Askin M."/>
            <person name="Barry K."/>
            <person name="Battaglia E."/>
            <person name="Bayram O."/>
            <person name="Benocci T."/>
            <person name="Braus-Stromeyer S.A."/>
            <person name="Caldana C."/>
            <person name="Canovas D."/>
            <person name="Cerqueira G.C."/>
            <person name="Chen F."/>
            <person name="Chen W."/>
            <person name="Choi C."/>
            <person name="Clum A."/>
            <person name="Dos Santos R.A."/>
            <person name="Damasio A.R."/>
            <person name="Diallinas G."/>
            <person name="Emri T."/>
            <person name="Fekete E."/>
            <person name="Flipphi M."/>
            <person name="Freyberg S."/>
            <person name="Gallo A."/>
            <person name="Gournas C."/>
            <person name="Habgood R."/>
            <person name="Hainaut M."/>
            <person name="Harispe M.L."/>
            <person name="Henrissat B."/>
            <person name="Hilden K.S."/>
            <person name="Hope R."/>
            <person name="Hossain A."/>
            <person name="Karabika E."/>
            <person name="Karaffa L."/>
            <person name="Karanyi Z."/>
            <person name="Krasevec N."/>
            <person name="Kuo A."/>
            <person name="Kusch H."/>
            <person name="LaButti K."/>
            <person name="Lagendijk E.L."/>
            <person name="Lapidus A."/>
            <person name="Levasseur A."/>
            <person name="Lindquist E."/>
            <person name="Lipzen A."/>
            <person name="Logrieco A.F."/>
            <person name="MacCabe A."/>
            <person name="Maekelae M.R."/>
            <person name="Malavazi I."/>
            <person name="Melin P."/>
            <person name="Meyer V."/>
            <person name="Mielnichuk N."/>
            <person name="Miskei M."/>
            <person name="Molnar A.P."/>
            <person name="Mule G."/>
            <person name="Ngan C.Y."/>
            <person name="Orejas M."/>
            <person name="Orosz E."/>
            <person name="Ouedraogo J.P."/>
            <person name="Overkamp K.M."/>
            <person name="Park H.-S."/>
            <person name="Perrone G."/>
            <person name="Piumi F."/>
            <person name="Punt P.J."/>
            <person name="Ram A.F."/>
            <person name="Ramon A."/>
            <person name="Rauscher S."/>
            <person name="Record E."/>
            <person name="Riano-Pachon D.M."/>
            <person name="Robert V."/>
            <person name="Roehrig J."/>
            <person name="Ruller R."/>
            <person name="Salamov A."/>
            <person name="Salih N.S."/>
            <person name="Samson R.A."/>
            <person name="Sandor E."/>
            <person name="Sanguinetti M."/>
            <person name="Schuetze T."/>
            <person name="Sepcic K."/>
            <person name="Shelest E."/>
            <person name="Sherlock G."/>
            <person name="Sophianopoulou V."/>
            <person name="Squina F.M."/>
            <person name="Sun H."/>
            <person name="Susca A."/>
            <person name="Todd R.B."/>
            <person name="Tsang A."/>
            <person name="Unkles S.E."/>
            <person name="van de Wiele N."/>
            <person name="van Rossen-Uffink D."/>
            <person name="Oliveira J.V."/>
            <person name="Vesth T.C."/>
            <person name="Visser J."/>
            <person name="Yu J.-H."/>
            <person name="Zhou M."/>
            <person name="Andersen M.R."/>
            <person name="Archer D.B."/>
            <person name="Baker S.E."/>
            <person name="Benoit I."/>
            <person name="Brakhage A.A."/>
            <person name="Braus G.H."/>
            <person name="Fischer R."/>
            <person name="Frisvad J.C."/>
            <person name="Goldman G.H."/>
            <person name="Houbraken J."/>
            <person name="Oakley B."/>
            <person name="Pocsi I."/>
            <person name="Scazzocchio C."/>
            <person name="Seiboth B."/>
            <person name="vanKuyk P.A."/>
            <person name="Wortman J."/>
            <person name="Dyer P.S."/>
            <person name="Grigoriev I.V."/>
        </authorList>
    </citation>
    <scope>NUCLEOTIDE SEQUENCE [LARGE SCALE GENOMIC DNA]</scope>
    <source>
        <strain evidence="10">CBS 593.65</strain>
    </source>
</reference>
<dbReference type="GeneID" id="63762961"/>
<protein>
    <recommendedName>
        <fullName evidence="3">alpha-galactosidase</fullName>
        <ecNumber evidence="3">3.2.1.22</ecNumber>
    </recommendedName>
</protein>
<dbReference type="PANTHER" id="PTHR11452:SF33">
    <property type="entry name" value="ALPHA-GALACTOSIDASE 2"/>
    <property type="match status" value="1"/>
</dbReference>
<dbReference type="Pfam" id="PF17801">
    <property type="entry name" value="Melibiase_C"/>
    <property type="match status" value="1"/>
</dbReference>
<dbReference type="RefSeq" id="XP_040704054.1">
    <property type="nucleotide sequence ID" value="XM_040846888.1"/>
</dbReference>
<evidence type="ECO:0000256" key="7">
    <source>
        <dbReference type="SAM" id="SignalP"/>
    </source>
</evidence>
<name>A0A1L9TLE2_9EURO</name>
<evidence type="ECO:0000313" key="10">
    <source>
        <dbReference type="Proteomes" id="UP000184356"/>
    </source>
</evidence>
<evidence type="ECO:0000313" key="9">
    <source>
        <dbReference type="EMBL" id="OJJ60248.1"/>
    </source>
</evidence>
<comment type="catalytic activity">
    <reaction evidence="1">
        <text>Hydrolysis of terminal, non-reducing alpha-D-galactose residues in alpha-D-galactosides, including galactose oligosaccharides, galactomannans and galactolipids.</text>
        <dbReference type="EC" id="3.2.1.22"/>
    </reaction>
</comment>
<dbReference type="EC" id="3.2.1.22" evidence="3"/>
<proteinExistence type="inferred from homology"/>
<keyword evidence="5" id="KW-1015">Disulfide bond</keyword>
<gene>
    <name evidence="9" type="ORF">ASPSYDRAFT_44677</name>
</gene>
<organism evidence="9 10">
    <name type="scientific">Aspergillus sydowii CBS 593.65</name>
    <dbReference type="NCBI Taxonomy" id="1036612"/>
    <lineage>
        <taxon>Eukaryota</taxon>
        <taxon>Fungi</taxon>
        <taxon>Dikarya</taxon>
        <taxon>Ascomycota</taxon>
        <taxon>Pezizomycotina</taxon>
        <taxon>Eurotiomycetes</taxon>
        <taxon>Eurotiomycetidae</taxon>
        <taxon>Eurotiales</taxon>
        <taxon>Aspergillaceae</taxon>
        <taxon>Aspergillus</taxon>
        <taxon>Aspergillus subgen. Nidulantes</taxon>
    </lineage>
</organism>
<dbReference type="GO" id="GO:0005975">
    <property type="term" value="P:carbohydrate metabolic process"/>
    <property type="evidence" value="ECO:0007669"/>
    <property type="project" value="InterPro"/>
</dbReference>
<accession>A0A1L9TLE2</accession>
<keyword evidence="10" id="KW-1185">Reference proteome</keyword>
<evidence type="ECO:0000256" key="4">
    <source>
        <dbReference type="ARBA" id="ARBA00022801"/>
    </source>
</evidence>
<evidence type="ECO:0000256" key="2">
    <source>
        <dbReference type="ARBA" id="ARBA00009743"/>
    </source>
</evidence>
<dbReference type="OrthoDB" id="5795902at2759"/>
<dbReference type="AlphaFoldDB" id="A0A1L9TLE2"/>
<comment type="similarity">
    <text evidence="2">Belongs to the glycosyl hydrolase 27 family.</text>
</comment>
<evidence type="ECO:0000256" key="1">
    <source>
        <dbReference type="ARBA" id="ARBA00001255"/>
    </source>
</evidence>
<dbReference type="SUPFAM" id="SSF51445">
    <property type="entry name" value="(Trans)glycosidases"/>
    <property type="match status" value="1"/>
</dbReference>
<keyword evidence="6" id="KW-0326">Glycosidase</keyword>
<dbReference type="STRING" id="1036612.A0A1L9TLE2"/>
<keyword evidence="7" id="KW-0732">Signal</keyword>
<evidence type="ECO:0000256" key="3">
    <source>
        <dbReference type="ARBA" id="ARBA00012755"/>
    </source>
</evidence>
<dbReference type="Proteomes" id="UP000184356">
    <property type="component" value="Unassembled WGS sequence"/>
</dbReference>
<dbReference type="PANTHER" id="PTHR11452">
    <property type="entry name" value="ALPHA-GALACTOSIDASE/ALPHA-N-ACETYLGALACTOSAMINIDASE"/>
    <property type="match status" value="1"/>
</dbReference>
<dbReference type="InterPro" id="IPR041233">
    <property type="entry name" value="Melibiase_C"/>
</dbReference>
<dbReference type="EMBL" id="KV878585">
    <property type="protein sequence ID" value="OJJ60248.1"/>
    <property type="molecule type" value="Genomic_DNA"/>
</dbReference>
<feature type="signal peptide" evidence="7">
    <location>
        <begin position="1"/>
        <end position="16"/>
    </location>
</feature>